<organism evidence="4 5">
    <name type="scientific">Henosepilachna vigintioctopunctata</name>
    <dbReference type="NCBI Taxonomy" id="420089"/>
    <lineage>
        <taxon>Eukaryota</taxon>
        <taxon>Metazoa</taxon>
        <taxon>Ecdysozoa</taxon>
        <taxon>Arthropoda</taxon>
        <taxon>Hexapoda</taxon>
        <taxon>Insecta</taxon>
        <taxon>Pterygota</taxon>
        <taxon>Neoptera</taxon>
        <taxon>Endopterygota</taxon>
        <taxon>Coleoptera</taxon>
        <taxon>Polyphaga</taxon>
        <taxon>Cucujiformia</taxon>
        <taxon>Coccinelloidea</taxon>
        <taxon>Coccinellidae</taxon>
        <taxon>Epilachninae</taxon>
        <taxon>Epilachnini</taxon>
        <taxon>Henosepilachna</taxon>
    </lineage>
</organism>
<feature type="compositionally biased region" description="Polar residues" evidence="1">
    <location>
        <begin position="265"/>
        <end position="274"/>
    </location>
</feature>
<keyword evidence="2" id="KW-0812">Transmembrane</keyword>
<feature type="region of interest" description="Disordered" evidence="1">
    <location>
        <begin position="497"/>
        <end position="519"/>
    </location>
</feature>
<proteinExistence type="predicted"/>
<feature type="chain" id="PRO_5043732769" description="Integral membrane protein DGCR2/IDD" evidence="3">
    <location>
        <begin position="20"/>
        <end position="677"/>
    </location>
</feature>
<evidence type="ECO:0008006" key="6">
    <source>
        <dbReference type="Google" id="ProtNLM"/>
    </source>
</evidence>
<keyword evidence="2" id="KW-1133">Transmembrane helix</keyword>
<keyword evidence="5" id="KW-1185">Reference proteome</keyword>
<dbReference type="EMBL" id="JARQZJ010000122">
    <property type="protein sequence ID" value="KAK9889245.1"/>
    <property type="molecule type" value="Genomic_DNA"/>
</dbReference>
<reference evidence="4 5" key="1">
    <citation type="submission" date="2023-03" db="EMBL/GenBank/DDBJ databases">
        <title>Genome insight into feeding habits of ladybird beetles.</title>
        <authorList>
            <person name="Li H.-S."/>
            <person name="Huang Y.-H."/>
            <person name="Pang H."/>
        </authorList>
    </citation>
    <scope>NUCLEOTIDE SEQUENCE [LARGE SCALE GENOMIC DNA]</scope>
    <source>
        <strain evidence="4">SYSU_2023b</strain>
        <tissue evidence="4">Whole body</tissue>
    </source>
</reference>
<sequence>MYLIIIGTFLLALIRKTSSHCIDIHSQVVSQGLHYVPGPNTCTLCICDKGSPKWCKSVLCSPPQNCKSFQIGNSCCEFKCLDDILTNDGYKDTYDLALRLIASAFTALLSLSILFLLYHRLRRRKIRLRQNRPSNEDQRSLNSIGYITGGLGYHPASYGYLGSGSNDMEYPYEPSTQFSLWKPPGNYFPRGEAPPPYEEAVRLSQLEHETNSNTAPVTPIATTILSPNQVNNLTYSINSAPITTNQPQYQNSCCVLLTRNEGLSSNEANKEQSNTHASSATTSTSQPAIDKAQSTCKTEYYHTSISKKYNTPAKPSTSEASKQKSKSFENICDRERGGNQASMPTSSDVKNHIYANQQIDPVLHRQRFEEDSQRIAAATAAANALNKRFVSKDNRHRTISKTFQNKNKIPIVSNTESIVREPKRASGPSRDISTHRTLPANLKEVNFACTSEMPDRSVKEMSLYKESTAERLSSKEISLYKNQMPEVSNGRELSVYREKAAEKPSSSKDSSSSKHGYKKESDINCKTLTKSSNWSTIYIPSSSKTPILDKICQLKESLPSSFAVAEKKEIKQVNKVNIPEAESSYQCLMSSQDDDEDYRSECENCKFGGLTEGEEEIPETMTLQRRPLELEEELSYYRTSLTLPTHSKKPSRILSAKPGRESWFLTMDEYTSSDDSA</sequence>
<dbReference type="PANTHER" id="PTHR15256:SF6">
    <property type="entry name" value="INTEGRAL MEMBRANE PROTEIN DGCR2_IDD"/>
    <property type="match status" value="1"/>
</dbReference>
<evidence type="ECO:0000256" key="2">
    <source>
        <dbReference type="SAM" id="Phobius"/>
    </source>
</evidence>
<dbReference type="InterPro" id="IPR042378">
    <property type="entry name" value="IDD"/>
</dbReference>
<protein>
    <recommendedName>
        <fullName evidence="6">Integral membrane protein DGCR2/IDD</fullName>
    </recommendedName>
</protein>
<accession>A0AAW1V6U5</accession>
<evidence type="ECO:0000313" key="4">
    <source>
        <dbReference type="EMBL" id="KAK9889245.1"/>
    </source>
</evidence>
<feature type="region of interest" description="Disordered" evidence="1">
    <location>
        <begin position="265"/>
        <end position="293"/>
    </location>
</feature>
<evidence type="ECO:0000256" key="1">
    <source>
        <dbReference type="SAM" id="MobiDB-lite"/>
    </source>
</evidence>
<gene>
    <name evidence="4" type="ORF">WA026_004522</name>
</gene>
<feature type="signal peptide" evidence="3">
    <location>
        <begin position="1"/>
        <end position="19"/>
    </location>
</feature>
<dbReference type="Proteomes" id="UP001431783">
    <property type="component" value="Unassembled WGS sequence"/>
</dbReference>
<keyword evidence="3" id="KW-0732">Signal</keyword>
<name>A0AAW1V6U5_9CUCU</name>
<keyword evidence="2" id="KW-0472">Membrane</keyword>
<dbReference type="GO" id="GO:0016020">
    <property type="term" value="C:membrane"/>
    <property type="evidence" value="ECO:0007669"/>
    <property type="project" value="TreeGrafter"/>
</dbReference>
<feature type="region of interest" description="Disordered" evidence="1">
    <location>
        <begin position="308"/>
        <end position="347"/>
    </location>
</feature>
<evidence type="ECO:0000256" key="3">
    <source>
        <dbReference type="SAM" id="SignalP"/>
    </source>
</evidence>
<evidence type="ECO:0000313" key="5">
    <source>
        <dbReference type="Proteomes" id="UP001431783"/>
    </source>
</evidence>
<feature type="compositionally biased region" description="Polar residues" evidence="1">
    <location>
        <begin position="308"/>
        <end position="320"/>
    </location>
</feature>
<feature type="compositionally biased region" description="Basic and acidic residues" evidence="1">
    <location>
        <begin position="497"/>
        <end position="506"/>
    </location>
</feature>
<dbReference type="PANTHER" id="PTHR15256">
    <property type="entry name" value="INTEGRAL MEMBRANE PROTEIN DGCR2/IDD"/>
    <property type="match status" value="1"/>
</dbReference>
<feature type="compositionally biased region" description="Low complexity" evidence="1">
    <location>
        <begin position="275"/>
        <end position="285"/>
    </location>
</feature>
<feature type="transmembrane region" description="Helical" evidence="2">
    <location>
        <begin position="96"/>
        <end position="118"/>
    </location>
</feature>
<comment type="caution">
    <text evidence="4">The sequence shown here is derived from an EMBL/GenBank/DDBJ whole genome shotgun (WGS) entry which is preliminary data.</text>
</comment>
<dbReference type="AlphaFoldDB" id="A0AAW1V6U5"/>